<sequence>MHWSCPLALTPALSQREREPIGVSLDFHCHTQNVQTLEISPFSRREKEPIGMSLDFHCHTQNVQTLEISSLSWGRGLG</sequence>
<gene>
    <name evidence="1" type="ORF">PS624_02323</name>
</gene>
<reference evidence="1 2" key="1">
    <citation type="submission" date="2019-09" db="EMBL/GenBank/DDBJ databases">
        <authorList>
            <person name="Chandra G."/>
            <person name="Truman W A."/>
        </authorList>
    </citation>
    <scope>NUCLEOTIDE SEQUENCE [LARGE SCALE GENOMIC DNA]</scope>
    <source>
        <strain evidence="1">PS624</strain>
    </source>
</reference>
<evidence type="ECO:0000313" key="1">
    <source>
        <dbReference type="EMBL" id="VVM81217.1"/>
    </source>
</evidence>
<dbReference type="AlphaFoldDB" id="A0A5E6SLE6"/>
<dbReference type="EMBL" id="CABVGZ010000020">
    <property type="protein sequence ID" value="VVM81217.1"/>
    <property type="molecule type" value="Genomic_DNA"/>
</dbReference>
<organism evidence="1 2">
    <name type="scientific">Pseudomonas fluorescens</name>
    <dbReference type="NCBI Taxonomy" id="294"/>
    <lineage>
        <taxon>Bacteria</taxon>
        <taxon>Pseudomonadati</taxon>
        <taxon>Pseudomonadota</taxon>
        <taxon>Gammaproteobacteria</taxon>
        <taxon>Pseudomonadales</taxon>
        <taxon>Pseudomonadaceae</taxon>
        <taxon>Pseudomonas</taxon>
    </lineage>
</organism>
<protein>
    <submittedName>
        <fullName evidence="1">Uncharacterized protein</fullName>
    </submittedName>
</protein>
<proteinExistence type="predicted"/>
<evidence type="ECO:0000313" key="2">
    <source>
        <dbReference type="Proteomes" id="UP000326241"/>
    </source>
</evidence>
<name>A0A5E6SLE6_PSEFL</name>
<dbReference type="Proteomes" id="UP000326241">
    <property type="component" value="Unassembled WGS sequence"/>
</dbReference>
<accession>A0A5E6SLE6</accession>